<feature type="region of interest" description="Disordered" evidence="1">
    <location>
        <begin position="350"/>
        <end position="411"/>
    </location>
</feature>
<dbReference type="EMBL" id="MGIQ01000008">
    <property type="protein sequence ID" value="OGM91342.1"/>
    <property type="molecule type" value="Genomic_DNA"/>
</dbReference>
<dbReference type="STRING" id="1802556.A2999_02525"/>
<reference evidence="4 5" key="1">
    <citation type="journal article" date="2016" name="Nat. Commun.">
        <title>Thousands of microbial genomes shed light on interconnected biogeochemical processes in an aquifer system.</title>
        <authorList>
            <person name="Anantharaman K."/>
            <person name="Brown C.T."/>
            <person name="Hug L.A."/>
            <person name="Sharon I."/>
            <person name="Castelle C.J."/>
            <person name="Probst A.J."/>
            <person name="Thomas B.C."/>
            <person name="Singh A."/>
            <person name="Wilkins M.J."/>
            <person name="Karaoz U."/>
            <person name="Brodie E.L."/>
            <person name="Williams K.H."/>
            <person name="Hubbard S.S."/>
            <person name="Banfield J.F."/>
        </authorList>
    </citation>
    <scope>NUCLEOTIDE SEQUENCE [LARGE SCALE GENOMIC DNA]</scope>
</reference>
<sequence length="411" mass="46228">MKMFKGVKIKKALRKLKNQPTDEAFLKLLREKLVSYVEKTPFVRNEREESLYFQRFSPLFNVFNAKMFKTMPIAIILGLIGIGASAATVAASQNSLPGDTLYPVKILSEDARLAVIFNDESETKARMNLAQRRVEEISELITEAKLNTSITGEQIGKLELSLNKALDNFNSHLDIVSVKANEFQDKGESEKAFKTKEELKAAVSAYRESINLKDGRDDKLGEEIRKIVRSVDDSEEKIRSKVHDIDEDEDNRARSAGIAVSAQGKIKAAQNKINSTENFINRISEKFGTSTVASAKEKLEIAKTLFLSAKSDYDSGKYEESFSKAKDSIKKASEAKIMAEIILKVDFDSRLDDEENNDGDTTSADSDFHNEKNDKDSNKDEEDRDEENESSHKNEKNSHENSNNQDVDKNS</sequence>
<feature type="transmembrane region" description="Helical" evidence="2">
    <location>
        <begin position="73"/>
        <end position="91"/>
    </location>
</feature>
<feature type="compositionally biased region" description="Basic and acidic residues" evidence="1">
    <location>
        <begin position="366"/>
        <end position="378"/>
    </location>
</feature>
<proteinExistence type="predicted"/>
<dbReference type="Proteomes" id="UP000178798">
    <property type="component" value="Unassembled WGS sequence"/>
</dbReference>
<keyword evidence="2" id="KW-0472">Membrane</keyword>
<name>A0A1F8DSB2_9BACT</name>
<feature type="domain" description="DUF5667" evidence="3">
    <location>
        <begin position="95"/>
        <end position="145"/>
    </location>
</feature>
<evidence type="ECO:0000313" key="4">
    <source>
        <dbReference type="EMBL" id="OGM91342.1"/>
    </source>
</evidence>
<feature type="compositionally biased region" description="Acidic residues" evidence="1">
    <location>
        <begin position="379"/>
        <end position="388"/>
    </location>
</feature>
<keyword evidence="2" id="KW-0812">Transmembrane</keyword>
<organism evidence="4 5">
    <name type="scientific">Candidatus Wolfebacteria bacterium RIFCSPLOWO2_01_FULL_38_11</name>
    <dbReference type="NCBI Taxonomy" id="1802556"/>
    <lineage>
        <taxon>Bacteria</taxon>
        <taxon>Candidatus Wolfeibacteriota</taxon>
    </lineage>
</organism>
<gene>
    <name evidence="4" type="ORF">A2999_02525</name>
</gene>
<evidence type="ECO:0000256" key="2">
    <source>
        <dbReference type="SAM" id="Phobius"/>
    </source>
</evidence>
<comment type="caution">
    <text evidence="4">The sequence shown here is derived from an EMBL/GenBank/DDBJ whole genome shotgun (WGS) entry which is preliminary data.</text>
</comment>
<dbReference type="AlphaFoldDB" id="A0A1F8DSB2"/>
<accession>A0A1F8DSB2</accession>
<keyword evidence="2" id="KW-1133">Transmembrane helix</keyword>
<dbReference type="Pfam" id="PF18915">
    <property type="entry name" value="DUF5667"/>
    <property type="match status" value="1"/>
</dbReference>
<feature type="compositionally biased region" description="Basic and acidic residues" evidence="1">
    <location>
        <begin position="389"/>
        <end position="399"/>
    </location>
</feature>
<evidence type="ECO:0000259" key="3">
    <source>
        <dbReference type="Pfam" id="PF18915"/>
    </source>
</evidence>
<protein>
    <recommendedName>
        <fullName evidence="3">DUF5667 domain-containing protein</fullName>
    </recommendedName>
</protein>
<evidence type="ECO:0000256" key="1">
    <source>
        <dbReference type="SAM" id="MobiDB-lite"/>
    </source>
</evidence>
<dbReference type="InterPro" id="IPR043725">
    <property type="entry name" value="DUF5667"/>
</dbReference>
<evidence type="ECO:0000313" key="5">
    <source>
        <dbReference type="Proteomes" id="UP000178798"/>
    </source>
</evidence>